<name>A0A2D3UZB8_9PEZI</name>
<accession>A0A2D3UZB8</accession>
<dbReference type="STRING" id="112498.A0A2D3UZB8"/>
<evidence type="ECO:0000313" key="2">
    <source>
        <dbReference type="Proteomes" id="UP000225277"/>
    </source>
</evidence>
<proteinExistence type="predicted"/>
<sequence>MPFHNGILPREGITGDVFGRFVKRTAFNPALTLALVLLARYTKRGSELALLHPTALSRLHKLLYFGIFRWVTGWLDAGALDNWKKDTYDWENKEVVVVTGGAGGIGGQVVKLFAERNIKVVVLDVIPMTFEASRSSS</sequence>
<dbReference type="RefSeq" id="XP_023627727.1">
    <property type="nucleotide sequence ID" value="XM_023771959.1"/>
</dbReference>
<dbReference type="InterPro" id="IPR036291">
    <property type="entry name" value="NAD(P)-bd_dom_sf"/>
</dbReference>
<reference evidence="1 2" key="1">
    <citation type="submission" date="2016-03" db="EMBL/GenBank/DDBJ databases">
        <authorList>
            <person name="Ploux O."/>
        </authorList>
    </citation>
    <scope>NUCLEOTIDE SEQUENCE [LARGE SCALE GENOMIC DNA]</scope>
    <source>
        <strain evidence="1 2">URUG2</strain>
    </source>
</reference>
<dbReference type="Gene3D" id="3.40.50.720">
    <property type="entry name" value="NAD(P)-binding Rossmann-like Domain"/>
    <property type="match status" value="1"/>
</dbReference>
<dbReference type="AlphaFoldDB" id="A0A2D3UZB8"/>
<organism evidence="1 2">
    <name type="scientific">Ramularia collo-cygni</name>
    <dbReference type="NCBI Taxonomy" id="112498"/>
    <lineage>
        <taxon>Eukaryota</taxon>
        <taxon>Fungi</taxon>
        <taxon>Dikarya</taxon>
        <taxon>Ascomycota</taxon>
        <taxon>Pezizomycotina</taxon>
        <taxon>Dothideomycetes</taxon>
        <taxon>Dothideomycetidae</taxon>
        <taxon>Mycosphaerellales</taxon>
        <taxon>Mycosphaerellaceae</taxon>
        <taxon>Ramularia</taxon>
    </lineage>
</organism>
<keyword evidence="2" id="KW-1185">Reference proteome</keyword>
<dbReference type="EMBL" id="FJUY01000010">
    <property type="protein sequence ID" value="CZT20838.1"/>
    <property type="molecule type" value="Genomic_DNA"/>
</dbReference>
<gene>
    <name evidence="1" type="ORF">RCC_06696</name>
</gene>
<dbReference type="Proteomes" id="UP000225277">
    <property type="component" value="Unassembled WGS sequence"/>
</dbReference>
<dbReference type="GeneID" id="35601829"/>
<protein>
    <submittedName>
        <fullName evidence="1">Uncharacterized protein</fullName>
    </submittedName>
</protein>
<dbReference type="OrthoDB" id="10253736at2759"/>
<dbReference type="SUPFAM" id="SSF51735">
    <property type="entry name" value="NAD(P)-binding Rossmann-fold domains"/>
    <property type="match status" value="1"/>
</dbReference>
<evidence type="ECO:0000313" key="1">
    <source>
        <dbReference type="EMBL" id="CZT20838.1"/>
    </source>
</evidence>